<protein>
    <recommendedName>
        <fullName evidence="7">Rhodopsin domain-containing protein</fullName>
    </recommendedName>
</protein>
<dbReference type="InParanoid" id="A0A165HFU0"/>
<evidence type="ECO:0000256" key="5">
    <source>
        <dbReference type="ARBA" id="ARBA00038359"/>
    </source>
</evidence>
<evidence type="ECO:0000256" key="3">
    <source>
        <dbReference type="ARBA" id="ARBA00022989"/>
    </source>
</evidence>
<gene>
    <name evidence="8" type="ORF">L228DRAFT_116313</name>
</gene>
<comment type="similarity">
    <text evidence="5">Belongs to the SAT4 family.</text>
</comment>
<keyword evidence="4 6" id="KW-0472">Membrane</keyword>
<keyword evidence="3 6" id="KW-1133">Transmembrane helix</keyword>
<proteinExistence type="inferred from homology"/>
<name>A0A165HFU0_XYLHT</name>
<dbReference type="GO" id="GO:0016020">
    <property type="term" value="C:membrane"/>
    <property type="evidence" value="ECO:0007669"/>
    <property type="project" value="UniProtKB-SubCell"/>
</dbReference>
<feature type="transmembrane region" description="Helical" evidence="6">
    <location>
        <begin position="20"/>
        <end position="39"/>
    </location>
</feature>
<dbReference type="PANTHER" id="PTHR33048">
    <property type="entry name" value="PTH11-LIKE INTEGRAL MEMBRANE PROTEIN (AFU_ORTHOLOGUE AFUA_5G11245)"/>
    <property type="match status" value="1"/>
</dbReference>
<evidence type="ECO:0000256" key="6">
    <source>
        <dbReference type="SAM" id="Phobius"/>
    </source>
</evidence>
<evidence type="ECO:0000259" key="7">
    <source>
        <dbReference type="Pfam" id="PF20684"/>
    </source>
</evidence>
<feature type="transmembrane region" description="Helical" evidence="6">
    <location>
        <begin position="245"/>
        <end position="265"/>
    </location>
</feature>
<feature type="transmembrane region" description="Helical" evidence="6">
    <location>
        <begin position="177"/>
        <end position="199"/>
    </location>
</feature>
<dbReference type="GeneID" id="28894083"/>
<feature type="domain" description="Rhodopsin" evidence="7">
    <location>
        <begin position="39"/>
        <end position="270"/>
    </location>
</feature>
<feature type="transmembrane region" description="Helical" evidence="6">
    <location>
        <begin position="131"/>
        <end position="152"/>
    </location>
</feature>
<keyword evidence="9" id="KW-1185">Reference proteome</keyword>
<dbReference type="RefSeq" id="XP_018189003.1">
    <property type="nucleotide sequence ID" value="XM_018328946.1"/>
</dbReference>
<dbReference type="Proteomes" id="UP000076632">
    <property type="component" value="Unassembled WGS sequence"/>
</dbReference>
<dbReference type="OrthoDB" id="10017208at2759"/>
<evidence type="ECO:0000256" key="1">
    <source>
        <dbReference type="ARBA" id="ARBA00004141"/>
    </source>
</evidence>
<comment type="subcellular location">
    <subcellularLocation>
        <location evidence="1">Membrane</location>
        <topology evidence="1">Multi-pass membrane protein</topology>
    </subcellularLocation>
</comment>
<evidence type="ECO:0000313" key="9">
    <source>
        <dbReference type="Proteomes" id="UP000076632"/>
    </source>
</evidence>
<evidence type="ECO:0000313" key="8">
    <source>
        <dbReference type="EMBL" id="KZF23448.1"/>
    </source>
</evidence>
<dbReference type="PANTHER" id="PTHR33048:SF146">
    <property type="entry name" value="INTEGRAL MEMBRANE PROTEIN"/>
    <property type="match status" value="1"/>
</dbReference>
<dbReference type="EMBL" id="KV407457">
    <property type="protein sequence ID" value="KZF23448.1"/>
    <property type="molecule type" value="Genomic_DNA"/>
</dbReference>
<dbReference type="OMA" id="CIVQTRY"/>
<feature type="transmembrane region" description="Helical" evidence="6">
    <location>
        <begin position="211"/>
        <end position="233"/>
    </location>
</feature>
<dbReference type="InterPro" id="IPR049326">
    <property type="entry name" value="Rhodopsin_dom_fungi"/>
</dbReference>
<keyword evidence="2 6" id="KW-0812">Transmembrane</keyword>
<sequence length="349" mass="38474">MVWVYGASPELNAQSRYPAIVAVSVVLTLVMMSVVGLRFHARIGNIGPDDWVISVAMTFSVVYNILCIVQTRYGLGLPLALRPKSNLSTYSKVNFAGRPFYQTGIALFKLSLCISYLRLTRRAHKRYYQILIWVVAFISTAGHLAGTFVLIFNCNPVHKSWAPKTPGKCLPFGPTNYGLAGFSIACDVIIFILPIPLFLNLSLNRWAKAALCGVFSLGLLTTVCSILRLLQIHNIAYGNGDSTMLVTWGTVEFNVGIIVSSLPFLKNLIKALRVPSLKRLYESRNHNKQQDYSLHSFGHSGTIEGSKASRNRSDSEENILFPEALAEGGIRKTTEYHVSTSSSHGANSL</sequence>
<evidence type="ECO:0000256" key="2">
    <source>
        <dbReference type="ARBA" id="ARBA00022692"/>
    </source>
</evidence>
<evidence type="ECO:0000256" key="4">
    <source>
        <dbReference type="ARBA" id="ARBA00023136"/>
    </source>
</evidence>
<dbReference type="Pfam" id="PF20684">
    <property type="entry name" value="Fung_rhodopsin"/>
    <property type="match status" value="1"/>
</dbReference>
<dbReference type="AlphaFoldDB" id="A0A165HFU0"/>
<feature type="transmembrane region" description="Helical" evidence="6">
    <location>
        <begin position="100"/>
        <end position="119"/>
    </location>
</feature>
<organism evidence="8 9">
    <name type="scientific">Xylona heveae (strain CBS 132557 / TC161)</name>
    <dbReference type="NCBI Taxonomy" id="1328760"/>
    <lineage>
        <taxon>Eukaryota</taxon>
        <taxon>Fungi</taxon>
        <taxon>Dikarya</taxon>
        <taxon>Ascomycota</taxon>
        <taxon>Pezizomycotina</taxon>
        <taxon>Xylonomycetes</taxon>
        <taxon>Xylonales</taxon>
        <taxon>Xylonaceae</taxon>
        <taxon>Xylona</taxon>
    </lineage>
</organism>
<reference evidence="8 9" key="1">
    <citation type="journal article" date="2016" name="Fungal Biol.">
        <title>The genome of Xylona heveae provides a window into fungal endophytism.</title>
        <authorList>
            <person name="Gazis R."/>
            <person name="Kuo A."/>
            <person name="Riley R."/>
            <person name="LaButti K."/>
            <person name="Lipzen A."/>
            <person name="Lin J."/>
            <person name="Amirebrahimi M."/>
            <person name="Hesse C.N."/>
            <person name="Spatafora J.W."/>
            <person name="Henrissat B."/>
            <person name="Hainaut M."/>
            <person name="Grigoriev I.V."/>
            <person name="Hibbett D.S."/>
        </authorList>
    </citation>
    <scope>NUCLEOTIDE SEQUENCE [LARGE SCALE GENOMIC DNA]</scope>
    <source>
        <strain evidence="8 9">TC161</strain>
    </source>
</reference>
<accession>A0A165HFU0</accession>
<dbReference type="InterPro" id="IPR052337">
    <property type="entry name" value="SAT4-like"/>
</dbReference>
<feature type="transmembrane region" description="Helical" evidence="6">
    <location>
        <begin position="51"/>
        <end position="73"/>
    </location>
</feature>